<accession>A0A9W9NUM0</accession>
<keyword evidence="1" id="KW-0812">Transmembrane</keyword>
<dbReference type="InterPro" id="IPR050879">
    <property type="entry name" value="Acyltransferase_3"/>
</dbReference>
<name>A0A9W9NUM0_9EURO</name>
<dbReference type="InterPro" id="IPR002656">
    <property type="entry name" value="Acyl_transf_3_dom"/>
</dbReference>
<sequence>MPDEVHEGKIPRSDPLRMERTRWLDGLRGLAAGIVAFDHLFMDNIWFPFVSFWTNPPEANRSLVQLPPIRILFSAHAMVTLFMVISGYAISVNLIKDPKSPNLLARISSAIVRRGFRIYLPMLVTAGIAQLFYFLNVYHWEFDEALVAELPRPLSAPWAHVKYLLNYMAQNINIVAFEPPGGLNGQLWTMPLEFRGSNVVYLLITGLSTWRMKLKLYVLPVIGGFFIWYGNWDTFGFIWGLWLAQRAVSATANSGEQSNAELEMAEFDGSHNSTVAFPGTLGHFGPGRRFGRIRMKNKKLILSRLAKALTFVLGYYLLCLGSDGILPPGYQFLSALHPSRWKDKWHIYHWCWKSIGSAMLVYAIGEFPTLQRPLTTRPVQYLGKISFALYLLHETIYQLWRNPFRNFVYLILSGSQYENSGQASGADPFAFYLTWYITGAVLGVVTIVAAHYYTIHVDNRCVALAKRVDRWLSFR</sequence>
<evidence type="ECO:0000259" key="2">
    <source>
        <dbReference type="Pfam" id="PF01757"/>
    </source>
</evidence>
<comment type="caution">
    <text evidence="3">The sequence shown here is derived from an EMBL/GenBank/DDBJ whole genome shotgun (WGS) entry which is preliminary data.</text>
</comment>
<feature type="domain" description="Acyltransferase 3" evidence="2">
    <location>
        <begin position="22"/>
        <end position="445"/>
    </location>
</feature>
<dbReference type="GeneID" id="83204248"/>
<evidence type="ECO:0000313" key="3">
    <source>
        <dbReference type="EMBL" id="KAJ5226424.1"/>
    </source>
</evidence>
<evidence type="ECO:0000313" key="4">
    <source>
        <dbReference type="Proteomes" id="UP001150941"/>
    </source>
</evidence>
<feature type="transmembrane region" description="Helical" evidence="1">
    <location>
        <begin position="217"/>
        <end position="244"/>
    </location>
</feature>
<feature type="transmembrane region" description="Helical" evidence="1">
    <location>
        <begin position="429"/>
        <end position="450"/>
    </location>
</feature>
<dbReference type="Pfam" id="PF01757">
    <property type="entry name" value="Acyl_transf_3"/>
    <property type="match status" value="1"/>
</dbReference>
<dbReference type="PANTHER" id="PTHR23028">
    <property type="entry name" value="ACETYLTRANSFERASE"/>
    <property type="match status" value="1"/>
</dbReference>
<feature type="transmembrane region" description="Helical" evidence="1">
    <location>
        <begin position="305"/>
        <end position="327"/>
    </location>
</feature>
<proteinExistence type="predicted"/>
<dbReference type="AlphaFoldDB" id="A0A9W9NUM0"/>
<feature type="transmembrane region" description="Helical" evidence="1">
    <location>
        <begin position="69"/>
        <end position="95"/>
    </location>
</feature>
<reference evidence="3" key="2">
    <citation type="journal article" date="2023" name="IMA Fungus">
        <title>Comparative genomic study of the Penicillium genus elucidates a diverse pangenome and 15 lateral gene transfer events.</title>
        <authorList>
            <person name="Petersen C."/>
            <person name="Sorensen T."/>
            <person name="Nielsen M.R."/>
            <person name="Sondergaard T.E."/>
            <person name="Sorensen J.L."/>
            <person name="Fitzpatrick D.A."/>
            <person name="Frisvad J.C."/>
            <person name="Nielsen K.L."/>
        </authorList>
    </citation>
    <scope>NUCLEOTIDE SEQUENCE</scope>
    <source>
        <strain evidence="3">IBT 19713</strain>
    </source>
</reference>
<dbReference type="EMBL" id="JAPQKS010000005">
    <property type="protein sequence ID" value="KAJ5226424.1"/>
    <property type="molecule type" value="Genomic_DNA"/>
</dbReference>
<keyword evidence="1" id="KW-0472">Membrane</keyword>
<gene>
    <name evidence="3" type="ORF">N7468_007649</name>
</gene>
<keyword evidence="1" id="KW-1133">Transmembrane helix</keyword>
<organism evidence="3 4">
    <name type="scientific">Penicillium chermesinum</name>
    <dbReference type="NCBI Taxonomy" id="63820"/>
    <lineage>
        <taxon>Eukaryota</taxon>
        <taxon>Fungi</taxon>
        <taxon>Dikarya</taxon>
        <taxon>Ascomycota</taxon>
        <taxon>Pezizomycotina</taxon>
        <taxon>Eurotiomycetes</taxon>
        <taxon>Eurotiomycetidae</taxon>
        <taxon>Eurotiales</taxon>
        <taxon>Aspergillaceae</taxon>
        <taxon>Penicillium</taxon>
    </lineage>
</organism>
<dbReference type="PANTHER" id="PTHR23028:SF134">
    <property type="entry name" value="PUTATIVE (AFU_ORTHOLOGUE AFUA_4G08520)-RELATED"/>
    <property type="match status" value="1"/>
</dbReference>
<keyword evidence="4" id="KW-1185">Reference proteome</keyword>
<dbReference type="RefSeq" id="XP_058329835.1">
    <property type="nucleotide sequence ID" value="XM_058476945.1"/>
</dbReference>
<protein>
    <recommendedName>
        <fullName evidence="2">Acyltransferase 3 domain-containing protein</fullName>
    </recommendedName>
</protein>
<dbReference type="GO" id="GO:0016747">
    <property type="term" value="F:acyltransferase activity, transferring groups other than amino-acyl groups"/>
    <property type="evidence" value="ECO:0007669"/>
    <property type="project" value="InterPro"/>
</dbReference>
<evidence type="ECO:0000256" key="1">
    <source>
        <dbReference type="SAM" id="Phobius"/>
    </source>
</evidence>
<dbReference type="OrthoDB" id="5819582at2759"/>
<reference evidence="3" key="1">
    <citation type="submission" date="2022-11" db="EMBL/GenBank/DDBJ databases">
        <authorList>
            <person name="Petersen C."/>
        </authorList>
    </citation>
    <scope>NUCLEOTIDE SEQUENCE</scope>
    <source>
        <strain evidence="3">IBT 19713</strain>
    </source>
</reference>
<feature type="transmembrane region" description="Helical" evidence="1">
    <location>
        <begin position="116"/>
        <end position="135"/>
    </location>
</feature>
<dbReference type="Proteomes" id="UP001150941">
    <property type="component" value="Unassembled WGS sequence"/>
</dbReference>